<keyword evidence="6" id="KW-0479">Metal-binding</keyword>
<dbReference type="InterPro" id="IPR036412">
    <property type="entry name" value="HAD-like_sf"/>
</dbReference>
<dbReference type="Pfam" id="PF05822">
    <property type="entry name" value="UMPH-1"/>
    <property type="match status" value="1"/>
</dbReference>
<comment type="function">
    <text evidence="12">Specifically hydrolyzes 7-methylguanosine monophosphate (m(7)GMP) to 7-methylguanosine and inorganic phosphate. The specific activity for m(7)GMP may protect cells against undesired salvage of m(7)GMP and its incorporation into nucleic acids. Also has weak activity for CMP. UMP and purine nucleotides are poor substrates.</text>
</comment>
<comment type="catalytic activity">
    <reaction evidence="13">
        <text>N(7)-methyl-GMP + H2O = N(7)-methylguanosine + phosphate</text>
        <dbReference type="Rhea" id="RHEA:37107"/>
        <dbReference type="ChEBI" id="CHEBI:15377"/>
        <dbReference type="ChEBI" id="CHEBI:20794"/>
        <dbReference type="ChEBI" id="CHEBI:43474"/>
        <dbReference type="ChEBI" id="CHEBI:58285"/>
        <dbReference type="EC" id="3.1.3.91"/>
    </reaction>
</comment>
<evidence type="ECO:0000256" key="7">
    <source>
        <dbReference type="ARBA" id="ARBA00022741"/>
    </source>
</evidence>
<dbReference type="GO" id="GO:0000287">
    <property type="term" value="F:magnesium ion binding"/>
    <property type="evidence" value="ECO:0007669"/>
    <property type="project" value="InterPro"/>
</dbReference>
<evidence type="ECO:0000256" key="4">
    <source>
        <dbReference type="ARBA" id="ARBA00011245"/>
    </source>
</evidence>
<keyword evidence="9" id="KW-0460">Magnesium</keyword>
<evidence type="ECO:0000256" key="1">
    <source>
        <dbReference type="ARBA" id="ARBA00000815"/>
    </source>
</evidence>
<comment type="subunit">
    <text evidence="4">Monomer.</text>
</comment>
<evidence type="ECO:0000256" key="12">
    <source>
        <dbReference type="ARBA" id="ARBA00046090"/>
    </source>
</evidence>
<dbReference type="GO" id="GO:0000166">
    <property type="term" value="F:nucleotide binding"/>
    <property type="evidence" value="ECO:0007669"/>
    <property type="project" value="UniProtKB-KW"/>
</dbReference>
<reference evidence="15" key="3">
    <citation type="submission" date="2025-09" db="UniProtKB">
        <authorList>
            <consortium name="Ensembl"/>
        </authorList>
    </citation>
    <scope>IDENTIFICATION</scope>
</reference>
<dbReference type="GO" id="GO:0009117">
    <property type="term" value="P:nucleotide metabolic process"/>
    <property type="evidence" value="ECO:0007669"/>
    <property type="project" value="UniProtKB-KW"/>
</dbReference>
<feature type="compositionally biased region" description="Polar residues" evidence="14">
    <location>
        <begin position="505"/>
        <end position="514"/>
    </location>
</feature>
<reference evidence="15" key="1">
    <citation type="submission" date="2019-08" db="EMBL/GenBank/DDBJ databases">
        <title>Three high-quality genomes provides insights into domestication of ducks.</title>
        <authorList>
            <person name="Hou Z.C."/>
            <person name="Zhu F."/>
            <person name="Yin Z.T."/>
            <person name="Zhang F."/>
        </authorList>
    </citation>
    <scope>NUCLEOTIDE SEQUENCE [LARGE SCALE GENOMIC DNA]</scope>
</reference>
<dbReference type="SUPFAM" id="SSF56784">
    <property type="entry name" value="HAD-like"/>
    <property type="match status" value="1"/>
</dbReference>
<dbReference type="Proteomes" id="UP000694400">
    <property type="component" value="Chromosome 25"/>
</dbReference>
<keyword evidence="5" id="KW-0963">Cytoplasm</keyword>
<dbReference type="InterPro" id="IPR006434">
    <property type="entry name" value="Pyrimidine_nucleotidase_eu"/>
</dbReference>
<feature type="region of interest" description="Disordered" evidence="14">
    <location>
        <begin position="492"/>
        <end position="514"/>
    </location>
</feature>
<evidence type="ECO:0000256" key="11">
    <source>
        <dbReference type="ARBA" id="ARBA00036362"/>
    </source>
</evidence>
<evidence type="ECO:0000256" key="5">
    <source>
        <dbReference type="ARBA" id="ARBA00022490"/>
    </source>
</evidence>
<keyword evidence="8" id="KW-0378">Hydrolase</keyword>
<protein>
    <submittedName>
        <fullName evidence="15">5'-nucleotidase, cytosolic IIIB</fullName>
    </submittedName>
</protein>
<accession>A0A8B9TUN3</accession>
<evidence type="ECO:0000313" key="15">
    <source>
        <dbReference type="Ensembl" id="ENSAPLP00020026715.1"/>
    </source>
</evidence>
<dbReference type="NCBIfam" id="TIGR01544">
    <property type="entry name" value="HAD-SF-IE"/>
    <property type="match status" value="1"/>
</dbReference>
<keyword evidence="7" id="KW-0547">Nucleotide-binding</keyword>
<comment type="subcellular location">
    <subcellularLocation>
        <location evidence="2">Cytoplasm</location>
    </subcellularLocation>
</comment>
<evidence type="ECO:0000256" key="10">
    <source>
        <dbReference type="ARBA" id="ARBA00023080"/>
    </source>
</evidence>
<sequence length="558" mass="62607">MPDLHPWPGCCKGRMSWVTCSFWSSLPLQVISDFDMTLSRFGCNGRRCPTSHSELKKPCCRLFLPLIPGGFCVCIRSGCCFHSPHLQAAQKPSPGLCAPALQTRTHRCSFPFSRLNPKTFSLHVSGLQKGILSLQISSTTVRVVSEDGKKKVGAFAGLFIPMAHHLGLTLADDNRGESKNESFICILSCGLFWPDKSRKSVCVLLCTWSIWAKRRRSQASGGLTLPSEIPRFARSEVVLAAFLLCIVLLWGNSEVLRLLITVSLDSMFALCSHLRTMFQLKDLLHYYYPIEIDPNRTLEEKRPLMVEWWTRAHDLLSQQKIQKGDIAQIVRESDVMLRDGFNELFDQLYKYNVPIFIFSAGIGDVLEEIIRQANVFYSNVNVVSNYMDFDDSGVLKCFKGPLIHTYNKNNSVLQGTEYFQQLSSRTSIILLGDSMGDLTMADGVPSVENILKIGFLNDKVEERRGSTWTPTTSFWRATRRWMWSTASSATSSWRHEPGTWHPSPGQGNQQTSFPWQSRAGFSGTLLNPSWCLGHSPCPGSRVSCPSRTSLPVLLEAEG</sequence>
<evidence type="ECO:0000256" key="9">
    <source>
        <dbReference type="ARBA" id="ARBA00022842"/>
    </source>
</evidence>
<keyword evidence="10" id="KW-0546">Nucleotide metabolism</keyword>
<comment type="similarity">
    <text evidence="3">Belongs to the pyrimidine 5'-nucleotidase family.</text>
</comment>
<comment type="catalytic activity">
    <reaction evidence="11">
        <text>CMP + H2O = cytidine + phosphate</text>
        <dbReference type="Rhea" id="RHEA:29367"/>
        <dbReference type="ChEBI" id="CHEBI:15377"/>
        <dbReference type="ChEBI" id="CHEBI:17562"/>
        <dbReference type="ChEBI" id="CHEBI:43474"/>
        <dbReference type="ChEBI" id="CHEBI:60377"/>
        <dbReference type="EC" id="3.1.3.91"/>
    </reaction>
</comment>
<evidence type="ECO:0000256" key="14">
    <source>
        <dbReference type="SAM" id="MobiDB-lite"/>
    </source>
</evidence>
<dbReference type="GO" id="GO:0005737">
    <property type="term" value="C:cytoplasm"/>
    <property type="evidence" value="ECO:0007669"/>
    <property type="project" value="UniProtKB-SubCell"/>
</dbReference>
<evidence type="ECO:0000256" key="8">
    <source>
        <dbReference type="ARBA" id="ARBA00022801"/>
    </source>
</evidence>
<evidence type="ECO:0000256" key="3">
    <source>
        <dbReference type="ARBA" id="ARBA00008389"/>
    </source>
</evidence>
<dbReference type="Ensembl" id="ENSAPLT00020028769.1">
    <property type="protein sequence ID" value="ENSAPLP00020026715.1"/>
    <property type="gene ID" value="ENSAPLG00020018181.1"/>
</dbReference>
<evidence type="ECO:0000313" key="16">
    <source>
        <dbReference type="Proteomes" id="UP000694400"/>
    </source>
</evidence>
<evidence type="ECO:0000256" key="6">
    <source>
        <dbReference type="ARBA" id="ARBA00022723"/>
    </source>
</evidence>
<dbReference type="PANTHER" id="PTHR13045">
    <property type="entry name" value="5'-NUCLEOTIDASE"/>
    <property type="match status" value="1"/>
</dbReference>
<name>A0A8B9TUN3_ANAPL</name>
<organism evidence="15 16">
    <name type="scientific">Anas platyrhynchos</name>
    <name type="common">Mallard</name>
    <name type="synonym">Anas boschas</name>
    <dbReference type="NCBI Taxonomy" id="8839"/>
    <lineage>
        <taxon>Eukaryota</taxon>
        <taxon>Metazoa</taxon>
        <taxon>Chordata</taxon>
        <taxon>Craniata</taxon>
        <taxon>Vertebrata</taxon>
        <taxon>Euteleostomi</taxon>
        <taxon>Archelosauria</taxon>
        <taxon>Archosauria</taxon>
        <taxon>Dinosauria</taxon>
        <taxon>Saurischia</taxon>
        <taxon>Theropoda</taxon>
        <taxon>Coelurosauria</taxon>
        <taxon>Aves</taxon>
        <taxon>Neognathae</taxon>
        <taxon>Galloanserae</taxon>
        <taxon>Anseriformes</taxon>
        <taxon>Anatidae</taxon>
        <taxon>Anatinae</taxon>
        <taxon>Anas</taxon>
    </lineage>
</organism>
<dbReference type="Gene3D" id="3.40.50.1000">
    <property type="entry name" value="HAD superfamily/HAD-like"/>
    <property type="match status" value="1"/>
</dbReference>
<dbReference type="AlphaFoldDB" id="A0A8B9TUN3"/>
<comment type="catalytic activity">
    <reaction evidence="1">
        <text>a ribonucleoside 5'-phosphate + H2O = a ribonucleoside + phosphate</text>
        <dbReference type="Rhea" id="RHEA:12484"/>
        <dbReference type="ChEBI" id="CHEBI:15377"/>
        <dbReference type="ChEBI" id="CHEBI:18254"/>
        <dbReference type="ChEBI" id="CHEBI:43474"/>
        <dbReference type="ChEBI" id="CHEBI:58043"/>
        <dbReference type="EC" id="3.1.3.5"/>
    </reaction>
</comment>
<reference evidence="15" key="2">
    <citation type="submission" date="2025-08" db="UniProtKB">
        <authorList>
            <consortium name="Ensembl"/>
        </authorList>
    </citation>
    <scope>IDENTIFICATION</scope>
</reference>
<evidence type="ECO:0000256" key="13">
    <source>
        <dbReference type="ARBA" id="ARBA00048583"/>
    </source>
</evidence>
<proteinExistence type="inferred from homology"/>
<dbReference type="GO" id="GO:0008253">
    <property type="term" value="F:5'-nucleotidase activity"/>
    <property type="evidence" value="ECO:0007669"/>
    <property type="project" value="UniProtKB-EC"/>
</dbReference>
<evidence type="ECO:0000256" key="2">
    <source>
        <dbReference type="ARBA" id="ARBA00004496"/>
    </source>
</evidence>
<dbReference type="FunFam" id="3.40.50.1000:FF:000032">
    <property type="entry name" value="Cytosolic 5-nucleotidase 3-like"/>
    <property type="match status" value="1"/>
</dbReference>
<dbReference type="PANTHER" id="PTHR13045:SF15">
    <property type="entry name" value="7-METHYLGUANOSINE PHOSPHATE-SPECIFIC 5'-NUCLEOTIDASE"/>
    <property type="match status" value="1"/>
</dbReference>
<dbReference type="InterPro" id="IPR023214">
    <property type="entry name" value="HAD_sf"/>
</dbReference>